<dbReference type="InterPro" id="IPR036047">
    <property type="entry name" value="F-box-like_dom_sf"/>
</dbReference>
<comment type="caution">
    <text evidence="3">The sequence shown here is derived from an EMBL/GenBank/DDBJ whole genome shotgun (WGS) entry which is preliminary data.</text>
</comment>
<name>A0A2G2W177_CAPBA</name>
<dbReference type="SMART" id="SM00256">
    <property type="entry name" value="FBOX"/>
    <property type="match status" value="1"/>
</dbReference>
<dbReference type="InterPro" id="IPR013187">
    <property type="entry name" value="F-box-assoc_dom_typ3"/>
</dbReference>
<dbReference type="PROSITE" id="PS50181">
    <property type="entry name" value="FBOX"/>
    <property type="match status" value="1"/>
</dbReference>
<dbReference type="PANTHER" id="PTHR31672">
    <property type="entry name" value="BNACNNG10540D PROTEIN"/>
    <property type="match status" value="1"/>
</dbReference>
<dbReference type="AlphaFoldDB" id="A0A2G2W177"/>
<dbReference type="PANTHER" id="PTHR31672:SF13">
    <property type="entry name" value="F-BOX PROTEIN CPR30-LIKE"/>
    <property type="match status" value="1"/>
</dbReference>
<proteinExistence type="predicted"/>
<keyword evidence="1" id="KW-1133">Transmembrane helix</keyword>
<keyword evidence="4" id="KW-1185">Reference proteome</keyword>
<feature type="transmembrane region" description="Helical" evidence="1">
    <location>
        <begin position="103"/>
        <end position="124"/>
    </location>
</feature>
<dbReference type="Proteomes" id="UP000224567">
    <property type="component" value="Unassembled WGS sequence"/>
</dbReference>
<evidence type="ECO:0000256" key="1">
    <source>
        <dbReference type="SAM" id="Phobius"/>
    </source>
</evidence>
<dbReference type="InterPro" id="IPR050796">
    <property type="entry name" value="SCF_F-box_component"/>
</dbReference>
<organism evidence="3 4">
    <name type="scientific">Capsicum baccatum</name>
    <name type="common">Peruvian pepper</name>
    <dbReference type="NCBI Taxonomy" id="33114"/>
    <lineage>
        <taxon>Eukaryota</taxon>
        <taxon>Viridiplantae</taxon>
        <taxon>Streptophyta</taxon>
        <taxon>Embryophyta</taxon>
        <taxon>Tracheophyta</taxon>
        <taxon>Spermatophyta</taxon>
        <taxon>Magnoliopsida</taxon>
        <taxon>eudicotyledons</taxon>
        <taxon>Gunneridae</taxon>
        <taxon>Pentapetalae</taxon>
        <taxon>asterids</taxon>
        <taxon>lamiids</taxon>
        <taxon>Solanales</taxon>
        <taxon>Solanaceae</taxon>
        <taxon>Solanoideae</taxon>
        <taxon>Capsiceae</taxon>
        <taxon>Capsicum</taxon>
    </lineage>
</organism>
<evidence type="ECO:0000313" key="3">
    <source>
        <dbReference type="EMBL" id="PHT38971.1"/>
    </source>
</evidence>
<dbReference type="EMBL" id="MLFT02000009">
    <property type="protein sequence ID" value="PHT38971.1"/>
    <property type="molecule type" value="Genomic_DNA"/>
</dbReference>
<evidence type="ECO:0000259" key="2">
    <source>
        <dbReference type="PROSITE" id="PS50181"/>
    </source>
</evidence>
<dbReference type="SUPFAM" id="SSF81383">
    <property type="entry name" value="F-box domain"/>
    <property type="match status" value="1"/>
</dbReference>
<dbReference type="NCBIfam" id="TIGR01640">
    <property type="entry name" value="F_box_assoc_1"/>
    <property type="match status" value="1"/>
</dbReference>
<accession>A0A2G2W177</accession>
<gene>
    <name evidence="3" type="ORF">CQW23_22544</name>
</gene>
<dbReference type="STRING" id="33114.A0A2G2W177"/>
<dbReference type="Gene3D" id="1.20.1280.50">
    <property type="match status" value="1"/>
</dbReference>
<reference evidence="3 4" key="1">
    <citation type="journal article" date="2017" name="Genome Biol.">
        <title>New reference genome sequences of hot pepper reveal the massive evolution of plant disease-resistance genes by retroduplication.</title>
        <authorList>
            <person name="Kim S."/>
            <person name="Park J."/>
            <person name="Yeom S.I."/>
            <person name="Kim Y.M."/>
            <person name="Seo E."/>
            <person name="Kim K.T."/>
            <person name="Kim M.S."/>
            <person name="Lee J.M."/>
            <person name="Cheong K."/>
            <person name="Shin H.S."/>
            <person name="Kim S.B."/>
            <person name="Han K."/>
            <person name="Lee J."/>
            <person name="Park M."/>
            <person name="Lee H.A."/>
            <person name="Lee H.Y."/>
            <person name="Lee Y."/>
            <person name="Oh S."/>
            <person name="Lee J.H."/>
            <person name="Choi E."/>
            <person name="Choi E."/>
            <person name="Lee S.E."/>
            <person name="Jeon J."/>
            <person name="Kim H."/>
            <person name="Choi G."/>
            <person name="Song H."/>
            <person name="Lee J."/>
            <person name="Lee S.C."/>
            <person name="Kwon J.K."/>
            <person name="Lee H.Y."/>
            <person name="Koo N."/>
            <person name="Hong Y."/>
            <person name="Kim R.W."/>
            <person name="Kang W.H."/>
            <person name="Huh J.H."/>
            <person name="Kang B.C."/>
            <person name="Yang T.J."/>
            <person name="Lee Y.H."/>
            <person name="Bennetzen J.L."/>
            <person name="Choi D."/>
        </authorList>
    </citation>
    <scope>NUCLEOTIDE SEQUENCE [LARGE SCALE GENOMIC DNA]</scope>
    <source>
        <strain evidence="4">cv. PBC81</strain>
    </source>
</reference>
<dbReference type="OrthoDB" id="591557at2759"/>
<dbReference type="Pfam" id="PF08268">
    <property type="entry name" value="FBA_3"/>
    <property type="match status" value="1"/>
</dbReference>
<protein>
    <recommendedName>
        <fullName evidence="2">F-box domain-containing protein</fullName>
    </recommendedName>
</protein>
<sequence>MANLPEELITEILLKLPIKSLLKFRSVCKSWLELISSPEFVKNHLLLSTTNKDYNHHGILLKFASKNEHGVKDCSLRDVLYHPETGALVDLDYPGKNRHDPPFLVGSVNGLVCLAFGLYDLFIWNPSIRKHMKLRNYELNLIMIYSWESESPDNFKFGFGYDELQDDYKVVGVFPIYICRQLDRIEVKIYSLRSYSWRRIDDF</sequence>
<evidence type="ECO:0000313" key="4">
    <source>
        <dbReference type="Proteomes" id="UP000224567"/>
    </source>
</evidence>
<feature type="domain" description="F-box" evidence="2">
    <location>
        <begin position="1"/>
        <end position="44"/>
    </location>
</feature>
<keyword evidence="1" id="KW-0812">Transmembrane</keyword>
<dbReference type="Pfam" id="PF00646">
    <property type="entry name" value="F-box"/>
    <property type="match status" value="1"/>
</dbReference>
<keyword evidence="1" id="KW-0472">Membrane</keyword>
<dbReference type="CDD" id="cd22157">
    <property type="entry name" value="F-box_AtFBW1-like"/>
    <property type="match status" value="1"/>
</dbReference>
<dbReference type="InterPro" id="IPR017451">
    <property type="entry name" value="F-box-assoc_interact_dom"/>
</dbReference>
<reference evidence="4" key="2">
    <citation type="journal article" date="2017" name="J. Anim. Genet.">
        <title>Multiple reference genome sequences of hot pepper reveal the massive evolution of plant disease resistance genes by retroduplication.</title>
        <authorList>
            <person name="Kim S."/>
            <person name="Park J."/>
            <person name="Yeom S.-I."/>
            <person name="Kim Y.-M."/>
            <person name="Seo E."/>
            <person name="Kim K.-T."/>
            <person name="Kim M.-S."/>
            <person name="Lee J.M."/>
            <person name="Cheong K."/>
            <person name="Shin H.-S."/>
            <person name="Kim S.-B."/>
            <person name="Han K."/>
            <person name="Lee J."/>
            <person name="Park M."/>
            <person name="Lee H.-A."/>
            <person name="Lee H.-Y."/>
            <person name="Lee Y."/>
            <person name="Oh S."/>
            <person name="Lee J.H."/>
            <person name="Choi E."/>
            <person name="Choi E."/>
            <person name="Lee S.E."/>
            <person name="Jeon J."/>
            <person name="Kim H."/>
            <person name="Choi G."/>
            <person name="Song H."/>
            <person name="Lee J."/>
            <person name="Lee S.-C."/>
            <person name="Kwon J.-K."/>
            <person name="Lee H.-Y."/>
            <person name="Koo N."/>
            <person name="Hong Y."/>
            <person name="Kim R.W."/>
            <person name="Kang W.-H."/>
            <person name="Huh J.H."/>
            <person name="Kang B.-C."/>
            <person name="Yang T.-J."/>
            <person name="Lee Y.-H."/>
            <person name="Bennetzen J.L."/>
            <person name="Choi D."/>
        </authorList>
    </citation>
    <scope>NUCLEOTIDE SEQUENCE [LARGE SCALE GENOMIC DNA]</scope>
    <source>
        <strain evidence="4">cv. PBC81</strain>
    </source>
</reference>
<dbReference type="InterPro" id="IPR001810">
    <property type="entry name" value="F-box_dom"/>
</dbReference>